<protein>
    <recommendedName>
        <fullName evidence="12">NADH:ubiquinone oxidoreductase, Na translocating, B subunit</fullName>
    </recommendedName>
</protein>
<accession>A0A1F4UDG0</accession>
<dbReference type="GO" id="GO:0022900">
    <property type="term" value="P:electron transport chain"/>
    <property type="evidence" value="ECO:0007669"/>
    <property type="project" value="InterPro"/>
</dbReference>
<dbReference type="GO" id="GO:0005886">
    <property type="term" value="C:plasma membrane"/>
    <property type="evidence" value="ECO:0007669"/>
    <property type="project" value="TreeGrafter"/>
</dbReference>
<evidence type="ECO:0000256" key="2">
    <source>
        <dbReference type="ARBA" id="ARBA00022553"/>
    </source>
</evidence>
<keyword evidence="5 9" id="KW-0812">Transmembrane</keyword>
<evidence type="ECO:0000256" key="9">
    <source>
        <dbReference type="SAM" id="Phobius"/>
    </source>
</evidence>
<feature type="transmembrane region" description="Helical" evidence="9">
    <location>
        <begin position="61"/>
        <end position="77"/>
    </location>
</feature>
<keyword evidence="7 9" id="KW-1133">Transmembrane helix</keyword>
<feature type="transmembrane region" description="Helical" evidence="9">
    <location>
        <begin position="83"/>
        <end position="101"/>
    </location>
</feature>
<gene>
    <name evidence="10" type="ORF">A2Y85_02245</name>
</gene>
<feature type="transmembrane region" description="Helical" evidence="9">
    <location>
        <begin position="113"/>
        <end position="132"/>
    </location>
</feature>
<reference evidence="10 11" key="1">
    <citation type="journal article" date="2016" name="Nat. Commun.">
        <title>Thousands of microbial genomes shed light on interconnected biogeochemical processes in an aquifer system.</title>
        <authorList>
            <person name="Anantharaman K."/>
            <person name="Brown C.T."/>
            <person name="Hug L.A."/>
            <person name="Sharon I."/>
            <person name="Castelle C.J."/>
            <person name="Probst A.J."/>
            <person name="Thomas B.C."/>
            <person name="Singh A."/>
            <person name="Wilkins M.J."/>
            <person name="Karaoz U."/>
            <person name="Brodie E.L."/>
            <person name="Williams K.H."/>
            <person name="Hubbard S.S."/>
            <person name="Banfield J.F."/>
        </authorList>
    </citation>
    <scope>NUCLEOTIDE SEQUENCE [LARGE SCALE GENOMIC DNA]</scope>
</reference>
<evidence type="ECO:0000313" key="11">
    <source>
        <dbReference type="Proteomes" id="UP000177025"/>
    </source>
</evidence>
<dbReference type="PANTHER" id="PTHR30578:SF1">
    <property type="entry name" value="NA(+)-TRANSLOCATING NADH-QUINONE REDUCTASE SUBUNIT B"/>
    <property type="match status" value="1"/>
</dbReference>
<evidence type="ECO:0000256" key="4">
    <source>
        <dbReference type="ARBA" id="ARBA00022643"/>
    </source>
</evidence>
<dbReference type="Pfam" id="PF03116">
    <property type="entry name" value="NQR2_RnfD_RnfE"/>
    <property type="match status" value="1"/>
</dbReference>
<dbReference type="PANTHER" id="PTHR30578">
    <property type="entry name" value="ELECTRON TRANSPORT COMPLEX PROTEIN RNFD"/>
    <property type="match status" value="1"/>
</dbReference>
<keyword evidence="8 9" id="KW-0472">Membrane</keyword>
<dbReference type="InterPro" id="IPR011303">
    <property type="entry name" value="RnfD_bac"/>
</dbReference>
<feature type="transmembrane region" description="Helical" evidence="9">
    <location>
        <begin position="265"/>
        <end position="283"/>
    </location>
</feature>
<keyword evidence="6" id="KW-1278">Translocase</keyword>
<feature type="transmembrane region" description="Helical" evidence="9">
    <location>
        <begin position="289"/>
        <end position="307"/>
    </location>
</feature>
<evidence type="ECO:0000256" key="3">
    <source>
        <dbReference type="ARBA" id="ARBA00022630"/>
    </source>
</evidence>
<evidence type="ECO:0000256" key="8">
    <source>
        <dbReference type="ARBA" id="ARBA00023136"/>
    </source>
</evidence>
<keyword evidence="4" id="KW-0288">FMN</keyword>
<dbReference type="Proteomes" id="UP000177025">
    <property type="component" value="Unassembled WGS sequence"/>
</dbReference>
<dbReference type="EMBL" id="MEUM01000043">
    <property type="protein sequence ID" value="OGC42964.1"/>
    <property type="molecule type" value="Genomic_DNA"/>
</dbReference>
<feature type="transmembrane region" description="Helical" evidence="9">
    <location>
        <begin position="208"/>
        <end position="229"/>
    </location>
</feature>
<evidence type="ECO:0000256" key="5">
    <source>
        <dbReference type="ARBA" id="ARBA00022692"/>
    </source>
</evidence>
<organism evidence="10 11">
    <name type="scientific">candidate division WOR-3 bacterium RBG_13_43_14</name>
    <dbReference type="NCBI Taxonomy" id="1802590"/>
    <lineage>
        <taxon>Bacteria</taxon>
        <taxon>Bacteria division WOR-3</taxon>
    </lineage>
</organism>
<name>A0A1F4UDG0_UNCW3</name>
<sequence length="321" mass="34547">MTKTKRILVKQPLMRRVIIACIPCIISSIYFFGWRSLVVIIVACVSAFLTEFFFEKKKGEPVSEAVFVSAIIYSLILPPTIAWHVLIIGIVFAILFGKMVFGGFGHNIFNPAMVGRAFVYICFPVALTATWAPPAGGLLGGFSLWSTAVPDALTSATPMAMLKAGTIPSPSLLDLFLGNIAGSMGVTSVLAILIGGFYLVITKTANRWIILTLVLTYAISNGILAVLGIEPVPGMLVALMGGGFLFGAFFMATDPISAPRLLPSQIIYAIIIGISTLVIRNFSVFNGGLMFSILLGNMFAPILDYYFKNRAKKAVVKESIS</sequence>
<dbReference type="GO" id="GO:0055085">
    <property type="term" value="P:transmembrane transport"/>
    <property type="evidence" value="ECO:0007669"/>
    <property type="project" value="InterPro"/>
</dbReference>
<dbReference type="AlphaFoldDB" id="A0A1F4UDG0"/>
<keyword evidence="1" id="KW-0813">Transport</keyword>
<dbReference type="NCBIfam" id="TIGR01946">
    <property type="entry name" value="rnfD"/>
    <property type="match status" value="1"/>
</dbReference>
<comment type="caution">
    <text evidence="10">The sequence shown here is derived from an EMBL/GenBank/DDBJ whole genome shotgun (WGS) entry which is preliminary data.</text>
</comment>
<feature type="transmembrane region" description="Helical" evidence="9">
    <location>
        <begin position="235"/>
        <end position="253"/>
    </location>
</feature>
<feature type="transmembrane region" description="Helical" evidence="9">
    <location>
        <begin position="180"/>
        <end position="201"/>
    </location>
</feature>
<keyword evidence="2" id="KW-0597">Phosphoprotein</keyword>
<dbReference type="InterPro" id="IPR004338">
    <property type="entry name" value="NqrB/RnfD"/>
</dbReference>
<evidence type="ECO:0000256" key="7">
    <source>
        <dbReference type="ARBA" id="ARBA00022989"/>
    </source>
</evidence>
<evidence type="ECO:0000256" key="1">
    <source>
        <dbReference type="ARBA" id="ARBA00022448"/>
    </source>
</evidence>
<feature type="transmembrane region" description="Helical" evidence="9">
    <location>
        <begin position="12"/>
        <end position="31"/>
    </location>
</feature>
<keyword evidence="3" id="KW-0285">Flavoprotein</keyword>
<evidence type="ECO:0000256" key="6">
    <source>
        <dbReference type="ARBA" id="ARBA00022967"/>
    </source>
</evidence>
<feature type="transmembrane region" description="Helical" evidence="9">
    <location>
        <begin position="37"/>
        <end position="54"/>
    </location>
</feature>
<proteinExistence type="predicted"/>
<evidence type="ECO:0008006" key="12">
    <source>
        <dbReference type="Google" id="ProtNLM"/>
    </source>
</evidence>
<evidence type="ECO:0000313" key="10">
    <source>
        <dbReference type="EMBL" id="OGC42964.1"/>
    </source>
</evidence>